<protein>
    <recommendedName>
        <fullName evidence="4">DUF1624 domain-containing protein</fullName>
    </recommendedName>
</protein>
<keyword evidence="1" id="KW-0812">Transmembrane</keyword>
<keyword evidence="1" id="KW-1133">Transmembrane helix</keyword>
<sequence length="73" mass="8463">MKQRIEYIDAIKGLAIFLMVMGHAIAWNYDDYNAVCNFHPEQTINVKMGGGDLATYLFFPYAIIFYGIRFFDV</sequence>
<comment type="caution">
    <text evidence="2">The sequence shown here is derived from an EMBL/GenBank/DDBJ whole genome shotgun (WGS) entry which is preliminary data.</text>
</comment>
<evidence type="ECO:0000313" key="3">
    <source>
        <dbReference type="Proteomes" id="UP000186549"/>
    </source>
</evidence>
<evidence type="ECO:0008006" key="4">
    <source>
        <dbReference type="Google" id="ProtNLM"/>
    </source>
</evidence>
<evidence type="ECO:0000313" key="2">
    <source>
        <dbReference type="EMBL" id="OKZ28524.1"/>
    </source>
</evidence>
<evidence type="ECO:0000256" key="1">
    <source>
        <dbReference type="SAM" id="Phobius"/>
    </source>
</evidence>
<dbReference type="EMBL" id="MNQU01000341">
    <property type="protein sequence ID" value="OKZ28524.1"/>
    <property type="molecule type" value="Genomic_DNA"/>
</dbReference>
<gene>
    <name evidence="2" type="ORF">BHV79_19100</name>
</gene>
<keyword evidence="1" id="KW-0472">Membrane</keyword>
<organism evidence="2 3">
    <name type="scientific">Bacteroides uniformis</name>
    <dbReference type="NCBI Taxonomy" id="820"/>
    <lineage>
        <taxon>Bacteria</taxon>
        <taxon>Pseudomonadati</taxon>
        <taxon>Bacteroidota</taxon>
        <taxon>Bacteroidia</taxon>
        <taxon>Bacteroidales</taxon>
        <taxon>Bacteroidaceae</taxon>
        <taxon>Bacteroides</taxon>
    </lineage>
</organism>
<name>A0A1Q6HPH8_BACUN</name>
<proteinExistence type="predicted"/>
<dbReference type="AlphaFoldDB" id="A0A1Q6HPH8"/>
<feature type="transmembrane region" description="Helical" evidence="1">
    <location>
        <begin position="53"/>
        <end position="71"/>
    </location>
</feature>
<accession>A0A1Q6HPH8</accession>
<feature type="transmembrane region" description="Helical" evidence="1">
    <location>
        <begin position="7"/>
        <end position="29"/>
    </location>
</feature>
<reference evidence="2 3" key="1">
    <citation type="journal article" date="2016" name="Nat. Biotechnol.">
        <title>Measurement of bacterial replication rates in microbial communities.</title>
        <authorList>
            <person name="Brown C.T."/>
            <person name="Olm M.R."/>
            <person name="Thomas B.C."/>
            <person name="Banfield J.F."/>
        </authorList>
    </citation>
    <scope>NUCLEOTIDE SEQUENCE [LARGE SCALE GENOMIC DNA]</scope>
    <source>
        <strain evidence="2">45_41</strain>
    </source>
</reference>
<dbReference type="Proteomes" id="UP000186549">
    <property type="component" value="Unassembled WGS sequence"/>
</dbReference>